<accession>A0AA35SN62</accession>
<name>A0AA35SN62_GEOBA</name>
<reference evidence="1" key="1">
    <citation type="submission" date="2023-03" db="EMBL/GenBank/DDBJ databases">
        <authorList>
            <person name="Steffen K."/>
            <person name="Cardenas P."/>
        </authorList>
    </citation>
    <scope>NUCLEOTIDE SEQUENCE</scope>
</reference>
<dbReference type="Proteomes" id="UP001174909">
    <property type="component" value="Unassembled WGS sequence"/>
</dbReference>
<comment type="caution">
    <text evidence="1">The sequence shown here is derived from an EMBL/GenBank/DDBJ whole genome shotgun (WGS) entry which is preliminary data.</text>
</comment>
<protein>
    <submittedName>
        <fullName evidence="1">Uncharacterized protein</fullName>
    </submittedName>
</protein>
<evidence type="ECO:0000313" key="1">
    <source>
        <dbReference type="EMBL" id="CAI8032923.1"/>
    </source>
</evidence>
<dbReference type="Pfam" id="PF15011">
    <property type="entry name" value="CA109-like"/>
    <property type="match status" value="1"/>
</dbReference>
<organism evidence="1 2">
    <name type="scientific">Geodia barretti</name>
    <name type="common">Barrett's horny sponge</name>
    <dbReference type="NCBI Taxonomy" id="519541"/>
    <lineage>
        <taxon>Eukaryota</taxon>
        <taxon>Metazoa</taxon>
        <taxon>Porifera</taxon>
        <taxon>Demospongiae</taxon>
        <taxon>Heteroscleromorpha</taxon>
        <taxon>Tetractinellida</taxon>
        <taxon>Astrophorina</taxon>
        <taxon>Geodiidae</taxon>
        <taxon>Geodia</taxon>
    </lineage>
</organism>
<dbReference type="EMBL" id="CASHTH010002633">
    <property type="protein sequence ID" value="CAI8032923.1"/>
    <property type="molecule type" value="Genomic_DNA"/>
</dbReference>
<sequence>MRMSAEKKRERILHVLATAYGHHKQWQEVQENALDQLHSMSNLAKQLAALGECKAAGRLGCLAWYPQLVELLEAKILASFERALGFVYKHKETLADLSKNLKCNWKESERLLADIVGLQGDERALFSTEVSFSLADITEWLKLLNAACVYDLSEKQVALDHIACTPNSTEKVLSVWSRSHVEDLIEVIECVNYTVEQFKKTGNG</sequence>
<gene>
    <name evidence="1" type="ORF">GBAR_LOCUS18578</name>
</gene>
<evidence type="ECO:0000313" key="2">
    <source>
        <dbReference type="Proteomes" id="UP001174909"/>
    </source>
</evidence>
<dbReference type="AlphaFoldDB" id="A0AA35SN62"/>
<dbReference type="InterPro" id="IPR029159">
    <property type="entry name" value="CA109-like"/>
</dbReference>
<keyword evidence="2" id="KW-1185">Reference proteome</keyword>
<proteinExistence type="predicted"/>